<feature type="compositionally biased region" description="Polar residues" evidence="1">
    <location>
        <begin position="85"/>
        <end position="94"/>
    </location>
</feature>
<accession>A0A1I7S1G4</accession>
<proteinExistence type="predicted"/>
<sequence length="102" mass="11312">MASTSSTSTPGTATTRMSTCSIMRNTITTKDVVSTPQERQEARDRRFGAAGRMASSSSTDDLVHTDLVENQEKFNRSEINEEDWNNSVAQTQNRPEADFIAH</sequence>
<reference evidence="5" key="1">
    <citation type="submission" date="2016-11" db="UniProtKB">
        <authorList>
            <consortium name="WormBaseParasite"/>
        </authorList>
    </citation>
    <scope>IDENTIFICATION</scope>
</reference>
<dbReference type="EMBL" id="CAJFCV020000001">
    <property type="protein sequence ID" value="CAG9081549.1"/>
    <property type="molecule type" value="Genomic_DNA"/>
</dbReference>
<feature type="region of interest" description="Disordered" evidence="1">
    <location>
        <begin position="30"/>
        <end position="102"/>
    </location>
</feature>
<feature type="compositionally biased region" description="Basic and acidic residues" evidence="1">
    <location>
        <begin position="61"/>
        <end position="79"/>
    </location>
</feature>
<dbReference type="Proteomes" id="UP000582659">
    <property type="component" value="Unassembled WGS sequence"/>
</dbReference>
<dbReference type="Proteomes" id="UP000095284">
    <property type="component" value="Unplaced"/>
</dbReference>
<gene>
    <name evidence="2" type="ORF">BXYJ_LOCUS687</name>
</gene>
<organism evidence="3 5">
    <name type="scientific">Bursaphelenchus xylophilus</name>
    <name type="common">Pinewood nematode worm</name>
    <name type="synonym">Aphelenchoides xylophilus</name>
    <dbReference type="NCBI Taxonomy" id="6326"/>
    <lineage>
        <taxon>Eukaryota</taxon>
        <taxon>Metazoa</taxon>
        <taxon>Ecdysozoa</taxon>
        <taxon>Nematoda</taxon>
        <taxon>Chromadorea</taxon>
        <taxon>Rhabditida</taxon>
        <taxon>Tylenchina</taxon>
        <taxon>Tylenchomorpha</taxon>
        <taxon>Aphelenchoidea</taxon>
        <taxon>Aphelenchoididae</taxon>
        <taxon>Bursaphelenchus</taxon>
    </lineage>
</organism>
<protein>
    <submittedName>
        <fullName evidence="2">(pine wood nematode) hypothetical protein</fullName>
    </submittedName>
</protein>
<evidence type="ECO:0000313" key="5">
    <source>
        <dbReference type="WBParaSite" id="BXY_0684000.1"/>
    </source>
</evidence>
<evidence type="ECO:0000313" key="4">
    <source>
        <dbReference type="Proteomes" id="UP000659654"/>
    </source>
</evidence>
<name>A0A1I7S1G4_BURXY</name>
<dbReference type="AlphaFoldDB" id="A0A1I7S1G4"/>
<dbReference type="EMBL" id="CAJFDI010000001">
    <property type="protein sequence ID" value="CAD5208451.1"/>
    <property type="molecule type" value="Genomic_DNA"/>
</dbReference>
<feature type="compositionally biased region" description="Basic and acidic residues" evidence="1">
    <location>
        <begin position="38"/>
        <end position="47"/>
    </location>
</feature>
<keyword evidence="4" id="KW-1185">Reference proteome</keyword>
<evidence type="ECO:0000256" key="1">
    <source>
        <dbReference type="SAM" id="MobiDB-lite"/>
    </source>
</evidence>
<evidence type="ECO:0000313" key="2">
    <source>
        <dbReference type="EMBL" id="CAD5208451.1"/>
    </source>
</evidence>
<evidence type="ECO:0000313" key="3">
    <source>
        <dbReference type="Proteomes" id="UP000095284"/>
    </source>
</evidence>
<dbReference type="Proteomes" id="UP000659654">
    <property type="component" value="Unassembled WGS sequence"/>
</dbReference>
<reference evidence="2" key="2">
    <citation type="submission" date="2020-09" db="EMBL/GenBank/DDBJ databases">
        <authorList>
            <person name="Kikuchi T."/>
        </authorList>
    </citation>
    <scope>NUCLEOTIDE SEQUENCE</scope>
    <source>
        <strain evidence="2">Ka4C1</strain>
    </source>
</reference>
<dbReference type="WBParaSite" id="BXY_0684000.1">
    <property type="protein sequence ID" value="BXY_0684000.1"/>
    <property type="gene ID" value="BXY_0684000"/>
</dbReference>